<proteinExistence type="predicted"/>
<protein>
    <recommendedName>
        <fullName evidence="2">SMP-30/Gluconolactonase/LRE-like region domain-containing protein</fullName>
    </recommendedName>
</protein>
<sequence>MPNAWILGAVTAVFVDAKDHVWVTHLPETLTPEETALVQEPPIGTCCVPAPVVIEFDPEGNVVQGWGDSSTQDVSEFPRNAHGLFVDHNDYVWVGTYRHHRVMKFTRDGQLVMTIGRY</sequence>
<organism evidence="1">
    <name type="scientific">marine metagenome</name>
    <dbReference type="NCBI Taxonomy" id="408172"/>
    <lineage>
        <taxon>unclassified sequences</taxon>
        <taxon>metagenomes</taxon>
        <taxon>ecological metagenomes</taxon>
    </lineage>
</organism>
<dbReference type="AlphaFoldDB" id="A0A383AME0"/>
<evidence type="ECO:0000313" key="1">
    <source>
        <dbReference type="EMBL" id="SVE08997.1"/>
    </source>
</evidence>
<dbReference type="SUPFAM" id="SSF63829">
    <property type="entry name" value="Calcium-dependent phosphotriesterase"/>
    <property type="match status" value="1"/>
</dbReference>
<dbReference type="EMBL" id="UINC01193394">
    <property type="protein sequence ID" value="SVE08997.1"/>
    <property type="molecule type" value="Genomic_DNA"/>
</dbReference>
<feature type="non-terminal residue" evidence="1">
    <location>
        <position position="118"/>
    </location>
</feature>
<evidence type="ECO:0008006" key="2">
    <source>
        <dbReference type="Google" id="ProtNLM"/>
    </source>
</evidence>
<gene>
    <name evidence="1" type="ORF">METZ01_LOCUS461851</name>
</gene>
<dbReference type="Gene3D" id="2.120.10.30">
    <property type="entry name" value="TolB, C-terminal domain"/>
    <property type="match status" value="1"/>
</dbReference>
<reference evidence="1" key="1">
    <citation type="submission" date="2018-05" db="EMBL/GenBank/DDBJ databases">
        <authorList>
            <person name="Lanie J.A."/>
            <person name="Ng W.-L."/>
            <person name="Kazmierczak K.M."/>
            <person name="Andrzejewski T.M."/>
            <person name="Davidsen T.M."/>
            <person name="Wayne K.J."/>
            <person name="Tettelin H."/>
            <person name="Glass J.I."/>
            <person name="Rusch D."/>
            <person name="Podicherti R."/>
            <person name="Tsui H.-C.T."/>
            <person name="Winkler M.E."/>
        </authorList>
    </citation>
    <scope>NUCLEOTIDE SEQUENCE</scope>
</reference>
<dbReference type="InterPro" id="IPR011042">
    <property type="entry name" value="6-blade_b-propeller_TolB-like"/>
</dbReference>
<name>A0A383AME0_9ZZZZ</name>
<accession>A0A383AME0</accession>